<protein>
    <submittedName>
        <fullName evidence="2">Uncharacterized protein</fullName>
    </submittedName>
</protein>
<reference evidence="2 3" key="1">
    <citation type="submission" date="2019-07" db="EMBL/GenBank/DDBJ databases">
        <title>Whole genome shotgun sequence of Gluconobacter wancherniae NBRC 103581.</title>
        <authorList>
            <person name="Hosoyama A."/>
            <person name="Uohara A."/>
            <person name="Ohji S."/>
            <person name="Ichikawa N."/>
        </authorList>
    </citation>
    <scope>NUCLEOTIDE SEQUENCE [LARGE SCALE GENOMIC DNA]</scope>
    <source>
        <strain evidence="2 3">NBRC 103581</strain>
    </source>
</reference>
<gene>
    <name evidence="2" type="ORF">GWA01_03630</name>
</gene>
<evidence type="ECO:0000313" key="2">
    <source>
        <dbReference type="EMBL" id="GEK92593.1"/>
    </source>
</evidence>
<keyword evidence="1" id="KW-0472">Membrane</keyword>
<sequence length="211" mass="24155">MCSGENTEKWGDLATWAGSGVSCLALIAAITATIWSKNASDVANENSTFLSLNSLVELESQKFSLEYEKMKNNVIDFKQKIRCIHAGSISIEETHRFSLEAWGEINRNSLKMNHIFIKAKDNILYAKISSSSREKLMKNFLESIDYEFIFEALFQNLTKDVIECCKENFFGSEMFYENYKSIVLEMNNFGMYSLLFDQAKKNGNIDYLKSV</sequence>
<organism evidence="2 3">
    <name type="scientific">Gluconobacter wancherniae NBRC 103581</name>
    <dbReference type="NCBI Taxonomy" id="656744"/>
    <lineage>
        <taxon>Bacteria</taxon>
        <taxon>Pseudomonadati</taxon>
        <taxon>Pseudomonadota</taxon>
        <taxon>Alphaproteobacteria</taxon>
        <taxon>Acetobacterales</taxon>
        <taxon>Acetobacteraceae</taxon>
        <taxon>Gluconobacter</taxon>
    </lineage>
</organism>
<feature type="transmembrane region" description="Helical" evidence="1">
    <location>
        <begin position="13"/>
        <end position="35"/>
    </location>
</feature>
<keyword evidence="1" id="KW-0812">Transmembrane</keyword>
<evidence type="ECO:0000256" key="1">
    <source>
        <dbReference type="SAM" id="Phobius"/>
    </source>
</evidence>
<keyword evidence="3" id="KW-1185">Reference proteome</keyword>
<dbReference type="AlphaFoldDB" id="A0A511AZ63"/>
<evidence type="ECO:0000313" key="3">
    <source>
        <dbReference type="Proteomes" id="UP000321230"/>
    </source>
</evidence>
<keyword evidence="1" id="KW-1133">Transmembrane helix</keyword>
<accession>A0A511AZ63</accession>
<dbReference type="EMBL" id="BJUZ01000001">
    <property type="protein sequence ID" value="GEK92593.1"/>
    <property type="molecule type" value="Genomic_DNA"/>
</dbReference>
<dbReference type="Proteomes" id="UP000321230">
    <property type="component" value="Unassembled WGS sequence"/>
</dbReference>
<proteinExistence type="predicted"/>
<comment type="caution">
    <text evidence="2">The sequence shown here is derived from an EMBL/GenBank/DDBJ whole genome shotgun (WGS) entry which is preliminary data.</text>
</comment>
<name>A0A511AZ63_9PROT</name>